<organism evidence="13 14">
    <name type="scientific">Zophobas morio</name>
    <dbReference type="NCBI Taxonomy" id="2755281"/>
    <lineage>
        <taxon>Eukaryota</taxon>
        <taxon>Metazoa</taxon>
        <taxon>Ecdysozoa</taxon>
        <taxon>Arthropoda</taxon>
        <taxon>Hexapoda</taxon>
        <taxon>Insecta</taxon>
        <taxon>Pterygota</taxon>
        <taxon>Neoptera</taxon>
        <taxon>Endopterygota</taxon>
        <taxon>Coleoptera</taxon>
        <taxon>Polyphaga</taxon>
        <taxon>Cucujiformia</taxon>
        <taxon>Tenebrionidae</taxon>
        <taxon>Zophobas</taxon>
    </lineage>
</organism>
<sequence>MIAVVWLASLFWSAPVLAVSSLKAMKGRGHKCREEWPSKSSEQVFNLFLDAMLLLIPVLIMSLAYSLIMSKLWKGLRREIQHNTSFQQQMIQRSNSSPTINGELNKSTNTQSKSEPTNIGLMRPNNRLLPPSQTKASPPRGKNTKSCTAKKTDTVKMWFKKSIVQVRLPSSIKKGYTCKGAAKTTLVPRCELTTPSSEHCSYNGTCPSDEASFATSSVDETTYHFTRHAIRSNYMDKSIEAKRKVIRMLFVVVAEFFICWAPLHILNTWYLFYPEDVYLYVGSTGISLVQLLAYISSCCNPITYCFMNRKFRQAFLAVFNWYR</sequence>
<feature type="domain" description="G-protein coupled receptors family 1 profile" evidence="12">
    <location>
        <begin position="1"/>
        <end position="304"/>
    </location>
</feature>
<dbReference type="InterPro" id="IPR017452">
    <property type="entry name" value="GPCR_Rhodpsn_7TM"/>
</dbReference>
<comment type="caution">
    <text evidence="13">The sequence shown here is derived from an EMBL/GenBank/DDBJ whole genome shotgun (WGS) entry which is preliminary data.</text>
</comment>
<evidence type="ECO:0000256" key="6">
    <source>
        <dbReference type="ARBA" id="ARBA00023136"/>
    </source>
</evidence>
<gene>
    <name evidence="13" type="ORF">Zmor_011204</name>
</gene>
<keyword evidence="11" id="KW-0732">Signal</keyword>
<proteinExistence type="inferred from homology"/>
<evidence type="ECO:0000256" key="1">
    <source>
        <dbReference type="ARBA" id="ARBA00004141"/>
    </source>
</evidence>
<dbReference type="InterPro" id="IPR000276">
    <property type="entry name" value="GPCR_Rhodpsn"/>
</dbReference>
<feature type="chain" id="PRO_5041432688" description="G-protein coupled receptors family 1 profile domain-containing protein" evidence="11">
    <location>
        <begin position="19"/>
        <end position="323"/>
    </location>
</feature>
<evidence type="ECO:0000256" key="8">
    <source>
        <dbReference type="ARBA" id="ARBA00023224"/>
    </source>
</evidence>
<feature type="region of interest" description="Disordered" evidence="9">
    <location>
        <begin position="87"/>
        <end position="147"/>
    </location>
</feature>
<evidence type="ECO:0000313" key="14">
    <source>
        <dbReference type="Proteomes" id="UP001168821"/>
    </source>
</evidence>
<keyword evidence="8" id="KW-0807">Transducer</keyword>
<evidence type="ECO:0000256" key="3">
    <source>
        <dbReference type="ARBA" id="ARBA00022692"/>
    </source>
</evidence>
<feature type="transmembrane region" description="Helical" evidence="10">
    <location>
        <begin position="44"/>
        <end position="68"/>
    </location>
</feature>
<dbReference type="AlphaFoldDB" id="A0AA38IMA4"/>
<dbReference type="GO" id="GO:0008188">
    <property type="term" value="F:neuropeptide receptor activity"/>
    <property type="evidence" value="ECO:0007669"/>
    <property type="project" value="TreeGrafter"/>
</dbReference>
<dbReference type="PANTHER" id="PTHR24238:SF46">
    <property type="entry name" value="GASTRIN_CHOLECYSTOKININ TYPE B RECEPTOR"/>
    <property type="match status" value="1"/>
</dbReference>
<dbReference type="Pfam" id="PF00001">
    <property type="entry name" value="7tm_1"/>
    <property type="match status" value="1"/>
</dbReference>
<evidence type="ECO:0000256" key="4">
    <source>
        <dbReference type="ARBA" id="ARBA00022989"/>
    </source>
</evidence>
<evidence type="ECO:0000256" key="7">
    <source>
        <dbReference type="ARBA" id="ARBA00023170"/>
    </source>
</evidence>
<dbReference type="PANTHER" id="PTHR24238">
    <property type="entry name" value="G-PROTEIN COUPLED RECEPTOR"/>
    <property type="match status" value="1"/>
</dbReference>
<reference evidence="13" key="1">
    <citation type="journal article" date="2023" name="G3 (Bethesda)">
        <title>Whole genome assemblies of Zophobas morio and Tenebrio molitor.</title>
        <authorList>
            <person name="Kaur S."/>
            <person name="Stinson S.A."/>
            <person name="diCenzo G.C."/>
        </authorList>
    </citation>
    <scope>NUCLEOTIDE SEQUENCE</scope>
    <source>
        <strain evidence="13">QUZm001</strain>
    </source>
</reference>
<feature type="compositionally biased region" description="Polar residues" evidence="9">
    <location>
        <begin position="87"/>
        <end position="117"/>
    </location>
</feature>
<dbReference type="Proteomes" id="UP001168821">
    <property type="component" value="Unassembled WGS sequence"/>
</dbReference>
<keyword evidence="5" id="KW-0297">G-protein coupled receptor</keyword>
<comment type="subcellular location">
    <subcellularLocation>
        <location evidence="1">Membrane</location>
        <topology evidence="1">Multi-pass membrane protein</topology>
    </subcellularLocation>
</comment>
<keyword evidence="14" id="KW-1185">Reference proteome</keyword>
<evidence type="ECO:0000256" key="11">
    <source>
        <dbReference type="SAM" id="SignalP"/>
    </source>
</evidence>
<dbReference type="Gene3D" id="1.20.1070.10">
    <property type="entry name" value="Rhodopsin 7-helix transmembrane proteins"/>
    <property type="match status" value="2"/>
</dbReference>
<dbReference type="EMBL" id="JALNTZ010000003">
    <property type="protein sequence ID" value="KAJ3659520.1"/>
    <property type="molecule type" value="Genomic_DNA"/>
</dbReference>
<evidence type="ECO:0000256" key="9">
    <source>
        <dbReference type="SAM" id="MobiDB-lite"/>
    </source>
</evidence>
<protein>
    <recommendedName>
        <fullName evidence="12">G-protein coupled receptors family 1 profile domain-containing protein</fullName>
    </recommendedName>
</protein>
<dbReference type="PRINTS" id="PR00237">
    <property type="entry name" value="GPCRRHODOPSN"/>
</dbReference>
<evidence type="ECO:0000259" key="12">
    <source>
        <dbReference type="PROSITE" id="PS50262"/>
    </source>
</evidence>
<keyword evidence="4 10" id="KW-1133">Transmembrane helix</keyword>
<dbReference type="SUPFAM" id="SSF81321">
    <property type="entry name" value="Family A G protein-coupled receptor-like"/>
    <property type="match status" value="1"/>
</dbReference>
<evidence type="ECO:0000256" key="2">
    <source>
        <dbReference type="ARBA" id="ARBA00010663"/>
    </source>
</evidence>
<evidence type="ECO:0000313" key="13">
    <source>
        <dbReference type="EMBL" id="KAJ3659520.1"/>
    </source>
</evidence>
<keyword evidence="3 10" id="KW-0812">Transmembrane</keyword>
<comment type="similarity">
    <text evidence="2">Belongs to the G-protein coupled receptor 1 family.</text>
</comment>
<keyword evidence="6 10" id="KW-0472">Membrane</keyword>
<evidence type="ECO:0000256" key="10">
    <source>
        <dbReference type="SAM" id="Phobius"/>
    </source>
</evidence>
<accession>A0AA38IMA4</accession>
<feature type="transmembrane region" description="Helical" evidence="10">
    <location>
        <begin position="277"/>
        <end position="302"/>
    </location>
</feature>
<dbReference type="GO" id="GO:0005886">
    <property type="term" value="C:plasma membrane"/>
    <property type="evidence" value="ECO:0007669"/>
    <property type="project" value="TreeGrafter"/>
</dbReference>
<evidence type="ECO:0000256" key="5">
    <source>
        <dbReference type="ARBA" id="ARBA00023040"/>
    </source>
</evidence>
<feature type="transmembrane region" description="Helical" evidence="10">
    <location>
        <begin position="245"/>
        <end position="265"/>
    </location>
</feature>
<feature type="signal peptide" evidence="11">
    <location>
        <begin position="1"/>
        <end position="18"/>
    </location>
</feature>
<dbReference type="PROSITE" id="PS50262">
    <property type="entry name" value="G_PROTEIN_RECEP_F1_2"/>
    <property type="match status" value="1"/>
</dbReference>
<name>A0AA38IMA4_9CUCU</name>
<keyword evidence="7" id="KW-0675">Receptor</keyword>